<accession>A0AA92W2T5</accession>
<proteinExistence type="predicted"/>
<sequence length="215" mass="23584">MMVHRDKILCFWVLFCCFAHTPLQAQQPRKKVGLVLGGGGAKGAAEVGVLKVLEEADIPVDYIAGTSIGAIVGGLYAIGYDAADIDSLYRNQNWLFLLSDQVKRESETFLSKEEREKYIVHIPLSKERKVSLPTGYVKGQNIFNLFSKLTVGYHQVDDFSNLPIPYRCVAVDLVEGKEVVFSSGSLPLAMRASMSIPGVFAPVEWKGKMLVDGGA</sequence>
<dbReference type="PROSITE" id="PS51635">
    <property type="entry name" value="PNPLA"/>
    <property type="match status" value="1"/>
</dbReference>
<dbReference type="InterPro" id="IPR016035">
    <property type="entry name" value="Acyl_Trfase/lysoPLipase"/>
</dbReference>
<dbReference type="SUPFAM" id="SSF52151">
    <property type="entry name" value="FabD/lysophospholipase-like"/>
    <property type="match status" value="1"/>
</dbReference>
<keyword evidence="2 4" id="KW-0442">Lipid degradation</keyword>
<feature type="domain" description="PNPLA" evidence="6">
    <location>
        <begin position="34"/>
        <end position="215"/>
    </location>
</feature>
<dbReference type="InterPro" id="IPR002641">
    <property type="entry name" value="PNPLA_dom"/>
</dbReference>
<feature type="signal peptide" evidence="5">
    <location>
        <begin position="1"/>
        <end position="25"/>
    </location>
</feature>
<dbReference type="AlphaFoldDB" id="A0AA92W2T5"/>
<evidence type="ECO:0000256" key="3">
    <source>
        <dbReference type="ARBA" id="ARBA00023098"/>
    </source>
</evidence>
<evidence type="ECO:0000256" key="4">
    <source>
        <dbReference type="PROSITE-ProRule" id="PRU01161"/>
    </source>
</evidence>
<evidence type="ECO:0000256" key="5">
    <source>
        <dbReference type="SAM" id="SignalP"/>
    </source>
</evidence>
<feature type="active site" description="Nucleophile" evidence="4">
    <location>
        <position position="67"/>
    </location>
</feature>
<reference evidence="7 8" key="1">
    <citation type="submission" date="2018-08" db="EMBL/GenBank/DDBJ databases">
        <title>A genome reference for cultivated species of the human gut microbiota.</title>
        <authorList>
            <person name="Zou Y."/>
            <person name="Xue W."/>
            <person name="Luo G."/>
        </authorList>
    </citation>
    <scope>NUCLEOTIDE SEQUENCE [LARGE SCALE GENOMIC DNA]</scope>
    <source>
        <strain evidence="7 8">AF22-1</strain>
    </source>
</reference>
<evidence type="ECO:0000313" key="8">
    <source>
        <dbReference type="Proteomes" id="UP000286113"/>
    </source>
</evidence>
<evidence type="ECO:0000256" key="2">
    <source>
        <dbReference type="ARBA" id="ARBA00022963"/>
    </source>
</evidence>
<evidence type="ECO:0000313" key="7">
    <source>
        <dbReference type="EMBL" id="RGS48243.1"/>
    </source>
</evidence>
<feature type="active site" description="Proton acceptor" evidence="4">
    <location>
        <position position="212"/>
    </location>
</feature>
<keyword evidence="5" id="KW-0732">Signal</keyword>
<evidence type="ECO:0000256" key="1">
    <source>
        <dbReference type="ARBA" id="ARBA00022801"/>
    </source>
</evidence>
<organism evidence="7 8">
    <name type="scientific">Segatella copri</name>
    <dbReference type="NCBI Taxonomy" id="165179"/>
    <lineage>
        <taxon>Bacteria</taxon>
        <taxon>Pseudomonadati</taxon>
        <taxon>Bacteroidota</taxon>
        <taxon>Bacteroidia</taxon>
        <taxon>Bacteroidales</taxon>
        <taxon>Prevotellaceae</taxon>
        <taxon>Segatella</taxon>
    </lineage>
</organism>
<feature type="chain" id="PRO_5041657697" description="PNPLA domain-containing protein" evidence="5">
    <location>
        <begin position="26"/>
        <end position="215"/>
    </location>
</feature>
<name>A0AA92W2T5_9BACT</name>
<comment type="caution">
    <text evidence="7">The sequence shown here is derived from an EMBL/GenBank/DDBJ whole genome shotgun (WGS) entry which is preliminary data.</text>
</comment>
<dbReference type="Proteomes" id="UP000286113">
    <property type="component" value="Unassembled WGS sequence"/>
</dbReference>
<feature type="short sequence motif" description="GXGXXG" evidence="4">
    <location>
        <begin position="38"/>
        <end position="43"/>
    </location>
</feature>
<dbReference type="PANTHER" id="PTHR14226">
    <property type="entry name" value="NEUROPATHY TARGET ESTERASE/SWISS CHEESE D.MELANOGASTER"/>
    <property type="match status" value="1"/>
</dbReference>
<dbReference type="GO" id="GO:0016042">
    <property type="term" value="P:lipid catabolic process"/>
    <property type="evidence" value="ECO:0007669"/>
    <property type="project" value="UniProtKB-UniRule"/>
</dbReference>
<dbReference type="Pfam" id="PF01734">
    <property type="entry name" value="Patatin"/>
    <property type="match status" value="1"/>
</dbReference>
<dbReference type="GO" id="GO:0016787">
    <property type="term" value="F:hydrolase activity"/>
    <property type="evidence" value="ECO:0007669"/>
    <property type="project" value="UniProtKB-UniRule"/>
</dbReference>
<dbReference type="Gene3D" id="3.40.1090.10">
    <property type="entry name" value="Cytosolic phospholipase A2 catalytic domain"/>
    <property type="match status" value="2"/>
</dbReference>
<dbReference type="EMBL" id="QRVN01000004">
    <property type="protein sequence ID" value="RGS48243.1"/>
    <property type="molecule type" value="Genomic_DNA"/>
</dbReference>
<gene>
    <name evidence="7" type="ORF">DWX90_03395</name>
</gene>
<feature type="short sequence motif" description="GXSXG" evidence="4">
    <location>
        <begin position="65"/>
        <end position="69"/>
    </location>
</feature>
<feature type="short sequence motif" description="DGA/G" evidence="4">
    <location>
        <begin position="212"/>
        <end position="214"/>
    </location>
</feature>
<dbReference type="PANTHER" id="PTHR14226:SF76">
    <property type="entry name" value="NTE FAMILY PROTEIN RSSA"/>
    <property type="match status" value="1"/>
</dbReference>
<evidence type="ECO:0000259" key="6">
    <source>
        <dbReference type="PROSITE" id="PS51635"/>
    </source>
</evidence>
<dbReference type="InterPro" id="IPR050301">
    <property type="entry name" value="NTE"/>
</dbReference>
<protein>
    <recommendedName>
        <fullName evidence="6">PNPLA domain-containing protein</fullName>
    </recommendedName>
</protein>
<keyword evidence="1 4" id="KW-0378">Hydrolase</keyword>
<keyword evidence="3 4" id="KW-0443">Lipid metabolism</keyword>